<dbReference type="InterPro" id="IPR037066">
    <property type="entry name" value="Plug_dom_sf"/>
</dbReference>
<evidence type="ECO:0000256" key="5">
    <source>
        <dbReference type="ARBA" id="ARBA00023077"/>
    </source>
</evidence>
<dbReference type="RefSeq" id="WP_007764958.1">
    <property type="nucleotide sequence ID" value="NZ_AKBZ01000002.1"/>
</dbReference>
<evidence type="ECO:0000259" key="11">
    <source>
        <dbReference type="Pfam" id="PF07715"/>
    </source>
</evidence>
<dbReference type="SUPFAM" id="SSF56935">
    <property type="entry name" value="Porins"/>
    <property type="match status" value="1"/>
</dbReference>
<feature type="domain" description="TonB-dependent receptor-like beta-barrel" evidence="10">
    <location>
        <begin position="457"/>
        <end position="890"/>
    </location>
</feature>
<evidence type="ECO:0000256" key="2">
    <source>
        <dbReference type="ARBA" id="ARBA00022448"/>
    </source>
</evidence>
<evidence type="ECO:0000313" key="13">
    <source>
        <dbReference type="Proteomes" id="UP000007995"/>
    </source>
</evidence>
<dbReference type="Proteomes" id="UP000007995">
    <property type="component" value="Unassembled WGS sequence"/>
</dbReference>
<dbReference type="NCBIfam" id="TIGR04057">
    <property type="entry name" value="SusC_RagA_signa"/>
    <property type="match status" value="1"/>
</dbReference>
<dbReference type="AlphaFoldDB" id="K5D9A1"/>
<keyword evidence="4 8" id="KW-0812">Transmembrane</keyword>
<dbReference type="InterPro" id="IPR012910">
    <property type="entry name" value="Plug_dom"/>
</dbReference>
<protein>
    <submittedName>
        <fullName evidence="12">SusC/RagA family TonB-linked outer membrane protein</fullName>
    </submittedName>
</protein>
<dbReference type="Pfam" id="PF00593">
    <property type="entry name" value="TonB_dep_Rec_b-barrel"/>
    <property type="match status" value="1"/>
</dbReference>
<dbReference type="HOGENOM" id="CLU_004317_0_2_10"/>
<accession>K5D9A1</accession>
<evidence type="ECO:0000259" key="10">
    <source>
        <dbReference type="Pfam" id="PF00593"/>
    </source>
</evidence>
<dbReference type="Gene3D" id="2.40.170.20">
    <property type="entry name" value="TonB-dependent receptor, beta-barrel domain"/>
    <property type="match status" value="1"/>
</dbReference>
<evidence type="ECO:0000313" key="12">
    <source>
        <dbReference type="EMBL" id="EKJ89533.1"/>
    </source>
</evidence>
<keyword evidence="6 8" id="KW-0472">Membrane</keyword>
<comment type="caution">
    <text evidence="12">The sequence shown here is derived from an EMBL/GenBank/DDBJ whole genome shotgun (WGS) entry which is preliminary data.</text>
</comment>
<evidence type="ECO:0000256" key="7">
    <source>
        <dbReference type="ARBA" id="ARBA00023237"/>
    </source>
</evidence>
<dbReference type="Gene3D" id="2.60.40.1120">
    <property type="entry name" value="Carboxypeptidase-like, regulatory domain"/>
    <property type="match status" value="1"/>
</dbReference>
<dbReference type="EMBL" id="AGXW01000012">
    <property type="protein sequence ID" value="EKJ89533.1"/>
    <property type="molecule type" value="Genomic_DNA"/>
</dbReference>
<dbReference type="OrthoDB" id="9768177at2"/>
<proteinExistence type="inferred from homology"/>
<evidence type="ECO:0000256" key="1">
    <source>
        <dbReference type="ARBA" id="ARBA00004571"/>
    </source>
</evidence>
<feature type="domain" description="TonB-dependent receptor plug" evidence="11">
    <location>
        <begin position="130"/>
        <end position="234"/>
    </location>
</feature>
<dbReference type="InterPro" id="IPR023997">
    <property type="entry name" value="TonB-dep_OMP_SusC/RagA_CS"/>
</dbReference>
<evidence type="ECO:0000256" key="6">
    <source>
        <dbReference type="ARBA" id="ARBA00023136"/>
    </source>
</evidence>
<dbReference type="Pfam" id="PF13715">
    <property type="entry name" value="CarbopepD_reg_2"/>
    <property type="match status" value="1"/>
</dbReference>
<dbReference type="GO" id="GO:0009279">
    <property type="term" value="C:cell outer membrane"/>
    <property type="evidence" value="ECO:0007669"/>
    <property type="project" value="UniProtKB-SubCell"/>
</dbReference>
<comment type="subcellular location">
    <subcellularLocation>
        <location evidence="1 8">Cell outer membrane</location>
        <topology evidence="1 8">Multi-pass membrane protein</topology>
    </subcellularLocation>
</comment>
<keyword evidence="3 8" id="KW-1134">Transmembrane beta strand</keyword>
<reference evidence="12 13" key="1">
    <citation type="submission" date="2012-02" db="EMBL/GenBank/DDBJ databases">
        <title>The Genome Sequence of Bacteroides finegoldii CL09T03C10.</title>
        <authorList>
            <consortium name="The Broad Institute Genome Sequencing Platform"/>
            <person name="Earl A."/>
            <person name="Ward D."/>
            <person name="Feldgarden M."/>
            <person name="Gevers D."/>
            <person name="Zitomersky N.L."/>
            <person name="Coyne M.J."/>
            <person name="Comstock L.E."/>
            <person name="Young S.K."/>
            <person name="Zeng Q."/>
            <person name="Gargeya S."/>
            <person name="Fitzgerald M."/>
            <person name="Haas B."/>
            <person name="Abouelleil A."/>
            <person name="Alvarado L."/>
            <person name="Arachchi H.M."/>
            <person name="Berlin A."/>
            <person name="Chapman S.B."/>
            <person name="Gearin G."/>
            <person name="Goldberg J."/>
            <person name="Griggs A."/>
            <person name="Gujja S."/>
            <person name="Hansen M."/>
            <person name="Heiman D."/>
            <person name="Howarth C."/>
            <person name="Larimer J."/>
            <person name="Lui A."/>
            <person name="MacDonald P.J.P."/>
            <person name="McCowen C."/>
            <person name="Montmayeur A."/>
            <person name="Murphy C."/>
            <person name="Neiman D."/>
            <person name="Pearson M."/>
            <person name="Priest M."/>
            <person name="Roberts A."/>
            <person name="Saif S."/>
            <person name="Shea T."/>
            <person name="Sisk P."/>
            <person name="Stolte C."/>
            <person name="Sykes S."/>
            <person name="Wortman J."/>
            <person name="Nusbaum C."/>
            <person name="Birren B."/>
        </authorList>
    </citation>
    <scope>NUCLEOTIDE SEQUENCE [LARGE SCALE GENOMIC DNA]</scope>
    <source>
        <strain evidence="12 13">CL09T03C10</strain>
    </source>
</reference>
<evidence type="ECO:0000256" key="8">
    <source>
        <dbReference type="PROSITE-ProRule" id="PRU01360"/>
    </source>
</evidence>
<gene>
    <name evidence="12" type="ORF">HMPREF1057_03074</name>
</gene>
<dbReference type="InterPro" id="IPR008969">
    <property type="entry name" value="CarboxyPept-like_regulatory"/>
</dbReference>
<dbReference type="NCBIfam" id="TIGR04056">
    <property type="entry name" value="OMP_RagA_SusC"/>
    <property type="match status" value="1"/>
</dbReference>
<evidence type="ECO:0000256" key="3">
    <source>
        <dbReference type="ARBA" id="ARBA00022452"/>
    </source>
</evidence>
<dbReference type="PROSITE" id="PS52016">
    <property type="entry name" value="TONB_DEPENDENT_REC_3"/>
    <property type="match status" value="1"/>
</dbReference>
<name>K5D9A1_9BACE</name>
<dbReference type="InterPro" id="IPR036942">
    <property type="entry name" value="Beta-barrel_TonB_sf"/>
</dbReference>
<evidence type="ECO:0000256" key="9">
    <source>
        <dbReference type="RuleBase" id="RU003357"/>
    </source>
</evidence>
<sequence length="1050" mass="115965">MKNMSFKNLILRKFPVFAIGTLMLFMQVLIVSAQNKRIIRGTVVDEAGEPAMGATIIVKETSSMTVTGLDGKFQLSIPGDAKEMEVSYVGYLKQTVKLPGKEIFNIRLVIDNVTLDEVVVIGYGTTKKGNLTGAIASVKGEDLEDQATGNIANSLQGMLAGVEVTSGSGAPGEELAITIRGTASINADDTPLYVVDGIPVDDLGGLSPNDIASIEILKDASSSAIYGSRGANGVVLITTKTGGESDRVSVSVAASYGIQQLDQKIDVMSGEEWMQFRSKLNDMRYVKAYANKGATANDDWDTRLGIIGSVKREYMNDPRWSQPSHEGLAMVDWQDEFFRLAPVQNYSIAVANSTKKTKYRVSIGYFDQQGIAIQTSYKRFSFRTNVETKLSKWLTLGVNVTPVVSWSEGGNVDGRDGTSITALSMCPVAEADAGANTGAEPYPAYSWAASNVSPVARMNETKNSGETLRLQTSAFARAQIIKDLRLEITGSYNYRSNFNHYFRPSSVTSNWGATSEGDETEASRTIRRYHSYLLQGVFNYSKEFNGHGISAMLGYSMEHSTSTDTRLRASDFPDNSQLGFSMGSEEITLASASIGTPGRMMSFFGRLQYEYDNRFAVTASLRRDGSTRFGRNNRWGTFPSVGATYRISNEDFWPKDFVVNSLKVRASWGMNGNNSIRSNASVGLMGNAAYSQSGKFMNGYAPTTIDNVDLGWEKTHSWNLGLDMGLFRNRITIGLDVYRKLTKDMLYEVSVPASMGLKNNKAWDNVGSIENKGFEIEVGTKNLTGILKWATSFNIGFNKNKVLSLGDNNTTLFGGWSNANTHVFMVGEPTRSYYMYDAVGVYRTQEDLLHYPIMSGQKVGDVRYRDVNGDGIITDADRTLVGKARPDYTFGMNNRFNYKKFDLSISISGQLGGYLYSMLGRNLDRPTGNSGTGNLLAKWKNMWISEEEPGDGKTPSFFSTTTTDLYDTRWLYKTDFIKIKNVTFGYTIPINRKIARKARVYCSIQNLWTWDKYDGGFSPEASTYGSKKTGYDYGSYPMARVYTLGVNLNF</sequence>
<dbReference type="InterPro" id="IPR000531">
    <property type="entry name" value="Beta-barrel_TonB"/>
</dbReference>
<dbReference type="Pfam" id="PF07715">
    <property type="entry name" value="Plug"/>
    <property type="match status" value="1"/>
</dbReference>
<dbReference type="Gene3D" id="2.170.130.10">
    <property type="entry name" value="TonB-dependent receptor, plug domain"/>
    <property type="match status" value="1"/>
</dbReference>
<keyword evidence="5 9" id="KW-0798">TonB box</keyword>
<dbReference type="InterPro" id="IPR023996">
    <property type="entry name" value="TonB-dep_OMP_SusC/RagA"/>
</dbReference>
<evidence type="ECO:0000256" key="4">
    <source>
        <dbReference type="ARBA" id="ARBA00022692"/>
    </source>
</evidence>
<comment type="similarity">
    <text evidence="8 9">Belongs to the TonB-dependent receptor family.</text>
</comment>
<dbReference type="SUPFAM" id="SSF49464">
    <property type="entry name" value="Carboxypeptidase regulatory domain-like"/>
    <property type="match status" value="1"/>
</dbReference>
<organism evidence="12 13">
    <name type="scientific">Bacteroides finegoldii CL09T03C10</name>
    <dbReference type="NCBI Taxonomy" id="997888"/>
    <lineage>
        <taxon>Bacteria</taxon>
        <taxon>Pseudomonadati</taxon>
        <taxon>Bacteroidota</taxon>
        <taxon>Bacteroidia</taxon>
        <taxon>Bacteroidales</taxon>
        <taxon>Bacteroidaceae</taxon>
        <taxon>Bacteroides</taxon>
    </lineage>
</organism>
<dbReference type="FunFam" id="2.170.130.10:FF:000008">
    <property type="entry name" value="SusC/RagA family TonB-linked outer membrane protein"/>
    <property type="match status" value="1"/>
</dbReference>
<keyword evidence="2 8" id="KW-0813">Transport</keyword>
<dbReference type="InterPro" id="IPR039426">
    <property type="entry name" value="TonB-dep_rcpt-like"/>
</dbReference>
<keyword evidence="7 8" id="KW-0998">Cell outer membrane</keyword>